<comment type="caution">
    <text evidence="1">The sequence shown here is derived from an EMBL/GenBank/DDBJ whole genome shotgun (WGS) entry which is preliminary data.</text>
</comment>
<sequence length="126" mass="14011">MSTPPPARNVFNEPLVPCSFQPLTGYFRDGCCRTTNEDSGTHVICAVMTDDFLRFSASKGNDLSTPIPEFGFPGLKPGDQWCLCVMRWVEALSEGMAPLVVLESTSYHALDTVALEVLQLYDYRKQ</sequence>
<keyword evidence="2" id="KW-1185">Reference proteome</keyword>
<dbReference type="InterPro" id="IPR018714">
    <property type="entry name" value="DUF2237"/>
</dbReference>
<gene>
    <name evidence="1" type="ORF">Q8A64_08095</name>
</gene>
<accession>A0ABU1BPK0</accession>
<dbReference type="RefSeq" id="WP_338436292.1">
    <property type="nucleotide sequence ID" value="NZ_JAUYVH010000003.1"/>
</dbReference>
<evidence type="ECO:0000313" key="1">
    <source>
        <dbReference type="EMBL" id="MDQ9170371.1"/>
    </source>
</evidence>
<name>A0ABU1BPK0_9BURK</name>
<reference evidence="1 2" key="1">
    <citation type="submission" date="2023-08" db="EMBL/GenBank/DDBJ databases">
        <title>Oxalobacteraceae gen .nov., isolated from river sludge outside the plant.</title>
        <authorList>
            <person name="Zhao S.Y."/>
        </authorList>
    </citation>
    <scope>NUCLEOTIDE SEQUENCE [LARGE SCALE GENOMIC DNA]</scope>
    <source>
        <strain evidence="1 2">R-40</strain>
    </source>
</reference>
<dbReference type="Gene3D" id="3.30.56.110">
    <property type="entry name" value="Protein of unknown function DUF2237"/>
    <property type="match status" value="1"/>
</dbReference>
<proteinExistence type="predicted"/>
<organism evidence="1 2">
    <name type="scientific">Keguizhuia sedimenti</name>
    <dbReference type="NCBI Taxonomy" id="3064264"/>
    <lineage>
        <taxon>Bacteria</taxon>
        <taxon>Pseudomonadati</taxon>
        <taxon>Pseudomonadota</taxon>
        <taxon>Betaproteobacteria</taxon>
        <taxon>Burkholderiales</taxon>
        <taxon>Oxalobacteraceae</taxon>
        <taxon>Keguizhuia</taxon>
    </lineage>
</organism>
<dbReference type="PANTHER" id="PTHR37466:SF1">
    <property type="entry name" value="SLR1628 PROTEIN"/>
    <property type="match status" value="1"/>
</dbReference>
<protein>
    <submittedName>
        <fullName evidence="1">DUF2237 domain-containing protein</fullName>
    </submittedName>
</protein>
<dbReference type="Pfam" id="PF09996">
    <property type="entry name" value="DUF2237"/>
    <property type="match status" value="1"/>
</dbReference>
<evidence type="ECO:0000313" key="2">
    <source>
        <dbReference type="Proteomes" id="UP001225596"/>
    </source>
</evidence>
<dbReference type="EMBL" id="JAUYVH010000003">
    <property type="protein sequence ID" value="MDQ9170371.1"/>
    <property type="molecule type" value="Genomic_DNA"/>
</dbReference>
<dbReference type="PANTHER" id="PTHR37466">
    <property type="entry name" value="SLR1628 PROTEIN"/>
    <property type="match status" value="1"/>
</dbReference>
<dbReference type="Proteomes" id="UP001225596">
    <property type="component" value="Unassembled WGS sequence"/>
</dbReference>